<dbReference type="NCBIfam" id="NF033545">
    <property type="entry name" value="transpos_IS630"/>
    <property type="match status" value="1"/>
</dbReference>
<dbReference type="Pfam" id="PF13358">
    <property type="entry name" value="DDE_3"/>
    <property type="match status" value="1"/>
</dbReference>
<evidence type="ECO:0000313" key="2">
    <source>
        <dbReference type="EMBL" id="GAG54152.1"/>
    </source>
</evidence>
<feature type="domain" description="Tc1-like transposase DDE" evidence="1">
    <location>
        <begin position="17"/>
        <end position="165"/>
    </location>
</feature>
<protein>
    <recommendedName>
        <fullName evidence="1">Tc1-like transposase DDE domain-containing protein</fullName>
    </recommendedName>
</protein>
<evidence type="ECO:0000259" key="1">
    <source>
        <dbReference type="Pfam" id="PF13358"/>
    </source>
</evidence>
<dbReference type="InterPro" id="IPR047655">
    <property type="entry name" value="Transpos_IS630-like"/>
</dbReference>
<dbReference type="InterPro" id="IPR038717">
    <property type="entry name" value="Tc1-like_DDE_dom"/>
</dbReference>
<accession>X0Z6U9</accession>
<proteinExistence type="predicted"/>
<organism evidence="2">
    <name type="scientific">marine sediment metagenome</name>
    <dbReference type="NCBI Taxonomy" id="412755"/>
    <lineage>
        <taxon>unclassified sequences</taxon>
        <taxon>metagenomes</taxon>
        <taxon>ecological metagenomes</taxon>
    </lineage>
</organism>
<gene>
    <name evidence="2" type="ORF">S01H4_18977</name>
</gene>
<dbReference type="AlphaFoldDB" id="X0Z6U9"/>
<name>X0Z6U9_9ZZZZ</name>
<sequence length="208" mass="24599">MELVLDVYKTPYDKRFPVVCMDESPKQLITQTRIPIARKPGKDAKEDYEYARNGVANIFMANEPLKGKRFVKVLTRKTKKEWAHFVKDIADKCYPNAEKIRLVMDNLNTHKPSALYETFLPQEAKRIWDRFEFIYTPKHGSWLNMAEIELNVLMGQCLNRRIDNMVTIRKEVKAWQQSRNNKKAKINWQFKTDDARVKLKKLYPTISS</sequence>
<comment type="caution">
    <text evidence="2">The sequence shown here is derived from an EMBL/GenBank/DDBJ whole genome shotgun (WGS) entry which is preliminary data.</text>
</comment>
<reference evidence="2" key="1">
    <citation type="journal article" date="2014" name="Front. Microbiol.">
        <title>High frequency of phylogenetically diverse reductive dehalogenase-homologous genes in deep subseafloor sedimentary metagenomes.</title>
        <authorList>
            <person name="Kawai M."/>
            <person name="Futagami T."/>
            <person name="Toyoda A."/>
            <person name="Takaki Y."/>
            <person name="Nishi S."/>
            <person name="Hori S."/>
            <person name="Arai W."/>
            <person name="Tsubouchi T."/>
            <person name="Morono Y."/>
            <person name="Uchiyama I."/>
            <person name="Ito T."/>
            <person name="Fujiyama A."/>
            <person name="Inagaki F."/>
            <person name="Takami H."/>
        </authorList>
    </citation>
    <scope>NUCLEOTIDE SEQUENCE</scope>
    <source>
        <strain evidence="2">Expedition CK06-06</strain>
    </source>
</reference>
<dbReference type="EMBL" id="BART01008437">
    <property type="protein sequence ID" value="GAG54152.1"/>
    <property type="molecule type" value="Genomic_DNA"/>
</dbReference>